<dbReference type="EMBL" id="CM000130">
    <property type="protein sequence ID" value="EAY99103.1"/>
    <property type="molecule type" value="Genomic_DNA"/>
</dbReference>
<organism evidence="4 5">
    <name type="scientific">Oryza sativa subsp. indica</name>
    <name type="common">Rice</name>
    <dbReference type="NCBI Taxonomy" id="39946"/>
    <lineage>
        <taxon>Eukaryota</taxon>
        <taxon>Viridiplantae</taxon>
        <taxon>Streptophyta</taxon>
        <taxon>Embryophyta</taxon>
        <taxon>Tracheophyta</taxon>
        <taxon>Spermatophyta</taxon>
        <taxon>Magnoliopsida</taxon>
        <taxon>Liliopsida</taxon>
        <taxon>Poales</taxon>
        <taxon>Poaceae</taxon>
        <taxon>BOP clade</taxon>
        <taxon>Oryzoideae</taxon>
        <taxon>Oryzeae</taxon>
        <taxon>Oryzinae</taxon>
        <taxon>Oryza</taxon>
        <taxon>Oryza sativa</taxon>
    </lineage>
</organism>
<dbReference type="PANTHER" id="PTHR33120:SF47">
    <property type="entry name" value="OS05G0571400 PROTEIN"/>
    <property type="match status" value="1"/>
</dbReference>
<feature type="domain" description="DUF3615" evidence="2">
    <location>
        <begin position="482"/>
        <end position="601"/>
    </location>
</feature>
<proteinExistence type="predicted"/>
<evidence type="ECO:0000256" key="1">
    <source>
        <dbReference type="SAM" id="MobiDB-lite"/>
    </source>
</evidence>
<evidence type="ECO:0000313" key="4">
    <source>
        <dbReference type="EMBL" id="EAY99103.1"/>
    </source>
</evidence>
<accession>A2Y7P3</accession>
<feature type="region of interest" description="Disordered" evidence="1">
    <location>
        <begin position="86"/>
        <end position="105"/>
    </location>
</feature>
<dbReference type="InterPro" id="IPR046527">
    <property type="entry name" value="PIR2-like_helical"/>
</dbReference>
<reference evidence="4 5" key="1">
    <citation type="journal article" date="2005" name="PLoS Biol.">
        <title>The genomes of Oryza sativa: a history of duplications.</title>
        <authorList>
            <person name="Yu J."/>
            <person name="Wang J."/>
            <person name="Lin W."/>
            <person name="Li S."/>
            <person name="Li H."/>
            <person name="Zhou J."/>
            <person name="Ni P."/>
            <person name="Dong W."/>
            <person name="Hu S."/>
            <person name="Zeng C."/>
            <person name="Zhang J."/>
            <person name="Zhang Y."/>
            <person name="Li R."/>
            <person name="Xu Z."/>
            <person name="Li S."/>
            <person name="Li X."/>
            <person name="Zheng H."/>
            <person name="Cong L."/>
            <person name="Lin L."/>
            <person name="Yin J."/>
            <person name="Geng J."/>
            <person name="Li G."/>
            <person name="Shi J."/>
            <person name="Liu J."/>
            <person name="Lv H."/>
            <person name="Li J."/>
            <person name="Wang J."/>
            <person name="Deng Y."/>
            <person name="Ran L."/>
            <person name="Shi X."/>
            <person name="Wang X."/>
            <person name="Wu Q."/>
            <person name="Li C."/>
            <person name="Ren X."/>
            <person name="Wang J."/>
            <person name="Wang X."/>
            <person name="Li D."/>
            <person name="Liu D."/>
            <person name="Zhang X."/>
            <person name="Ji Z."/>
            <person name="Zhao W."/>
            <person name="Sun Y."/>
            <person name="Zhang Z."/>
            <person name="Bao J."/>
            <person name="Han Y."/>
            <person name="Dong L."/>
            <person name="Ji J."/>
            <person name="Chen P."/>
            <person name="Wu S."/>
            <person name="Liu J."/>
            <person name="Xiao Y."/>
            <person name="Bu D."/>
            <person name="Tan J."/>
            <person name="Yang L."/>
            <person name="Ye C."/>
            <person name="Zhang J."/>
            <person name="Xu J."/>
            <person name="Zhou Y."/>
            <person name="Yu Y."/>
            <person name="Zhang B."/>
            <person name="Zhuang S."/>
            <person name="Wei H."/>
            <person name="Liu B."/>
            <person name="Lei M."/>
            <person name="Yu H."/>
            <person name="Li Y."/>
            <person name="Xu H."/>
            <person name="Wei S."/>
            <person name="He X."/>
            <person name="Fang L."/>
            <person name="Zhang Z."/>
            <person name="Zhang Y."/>
            <person name="Huang X."/>
            <person name="Su Z."/>
            <person name="Tong W."/>
            <person name="Li J."/>
            <person name="Tong Z."/>
            <person name="Li S."/>
            <person name="Ye J."/>
            <person name="Wang L."/>
            <person name="Fang L."/>
            <person name="Lei T."/>
            <person name="Chen C."/>
            <person name="Chen H."/>
            <person name="Xu Z."/>
            <person name="Li H."/>
            <person name="Huang H."/>
            <person name="Zhang F."/>
            <person name="Xu H."/>
            <person name="Li N."/>
            <person name="Zhao C."/>
            <person name="Li S."/>
            <person name="Dong L."/>
            <person name="Huang Y."/>
            <person name="Li L."/>
            <person name="Xi Y."/>
            <person name="Qi Q."/>
            <person name="Li W."/>
            <person name="Zhang B."/>
            <person name="Hu W."/>
            <person name="Zhang Y."/>
            <person name="Tian X."/>
            <person name="Jiao Y."/>
            <person name="Liang X."/>
            <person name="Jin J."/>
            <person name="Gao L."/>
            <person name="Zheng W."/>
            <person name="Hao B."/>
            <person name="Liu S."/>
            <person name="Wang W."/>
            <person name="Yuan L."/>
            <person name="Cao M."/>
            <person name="McDermott J."/>
            <person name="Samudrala R."/>
            <person name="Wang J."/>
            <person name="Wong G.K."/>
            <person name="Yang H."/>
        </authorList>
    </citation>
    <scope>NUCLEOTIDE SEQUENCE [LARGE SCALE GENOMIC DNA]</scope>
    <source>
        <strain evidence="5">cv. 93-11</strain>
    </source>
</reference>
<dbReference type="OMA" id="YSPALEY"/>
<evidence type="ECO:0000259" key="3">
    <source>
        <dbReference type="Pfam" id="PF20235"/>
    </source>
</evidence>
<name>A2Y7P3_ORYSI</name>
<evidence type="ECO:0000259" key="2">
    <source>
        <dbReference type="Pfam" id="PF12274"/>
    </source>
</evidence>
<dbReference type="HOGENOM" id="CLU_011465_1_1_1"/>
<evidence type="ECO:0000313" key="5">
    <source>
        <dbReference type="Proteomes" id="UP000007015"/>
    </source>
</evidence>
<protein>
    <submittedName>
        <fullName evidence="4">Uncharacterized protein</fullName>
    </submittedName>
</protein>
<dbReference type="Pfam" id="PF12274">
    <property type="entry name" value="DUF3615"/>
    <property type="match status" value="1"/>
</dbReference>
<dbReference type="PANTHER" id="PTHR33120">
    <property type="entry name" value="EXPRESSED PROTEIN-RELATED"/>
    <property type="match status" value="1"/>
</dbReference>
<feature type="domain" description="PIR2-like helical" evidence="3">
    <location>
        <begin position="259"/>
        <end position="370"/>
    </location>
</feature>
<feature type="domain" description="PIR2-like helical" evidence="3">
    <location>
        <begin position="38"/>
        <end position="145"/>
    </location>
</feature>
<sequence>MDDGGGHRRRRVIEPRDCRSRTLASTTQDKHRSLLLDKVRASHEEALERLRPAAVAADLDAGLCFGLLNPVSNVIVNAVLTAAPRNQKMRRARRRTRRRRRSRRRRSLDGSVTFLTSFFPYLPEWEAVYYLLLADADVLVAARLVVQARGLRRFGFTSGTTAAAVRLALRCAALAVKHPHPDRLVHAWMSLSRRLDEAVSALANRDVRGLVALVGDEAPAPAADMERAWELAESRLHGRGIAARHYWHAMPLQMALLHAIQGFYLRALARLPSGELRSRYHRSLVLAGHCYGPMDPVSNIILNVVWYDAAHPPAEELELAMIPPMSMFRVATRSFLGLVSFLCTRYPDLPLHDAIWCLLVADGDLGAAAREAERRQHRPSCTVQEAYAAAAAAARHPKPDEQVELLSSSRAITTTTTTSLLLQNGGQLSSEDVRRLAAGLLSPNPSAAVSPTQRKPTKPRQRGKLKLQSQFIRDQNKICKKVKAALHRYSLQNNEPGGYELHVICGMNNLVSGPVYCTDDDIVSYTPLIYFRCHVSFLARRRHSDPSAIAGDGALQLFFAECGNYRLNHDGICCPVTISLPCSEQVRCLYCEHQGIRIVHPSVENFHGREVEFEKMVCGKDPCEDDFDLLVDEEPFYTNDGIINNLEYAGAMDGSKRTSFIEIAMKAPTRKKETLMMISILCEVYMTVYFD</sequence>
<feature type="compositionally biased region" description="Basic residues" evidence="1">
    <location>
        <begin position="87"/>
        <end position="105"/>
    </location>
</feature>
<dbReference type="AlphaFoldDB" id="A2Y7P3"/>
<dbReference type="InterPro" id="IPR022059">
    <property type="entry name" value="DUF3615"/>
</dbReference>
<dbReference type="Proteomes" id="UP000007015">
    <property type="component" value="Chromosome 5"/>
</dbReference>
<feature type="region of interest" description="Disordered" evidence="1">
    <location>
        <begin position="442"/>
        <end position="465"/>
    </location>
</feature>
<dbReference type="Pfam" id="PF20235">
    <property type="entry name" value="PIR2-like_helical"/>
    <property type="match status" value="2"/>
</dbReference>
<dbReference type="Gramene" id="BGIOSGA017529-TA">
    <property type="protein sequence ID" value="BGIOSGA017529-PA"/>
    <property type="gene ID" value="BGIOSGA017529"/>
</dbReference>
<keyword evidence="5" id="KW-1185">Reference proteome</keyword>
<feature type="compositionally biased region" description="Basic residues" evidence="1">
    <location>
        <begin position="455"/>
        <end position="465"/>
    </location>
</feature>
<feature type="compositionally biased region" description="Polar residues" evidence="1">
    <location>
        <begin position="443"/>
        <end position="454"/>
    </location>
</feature>
<gene>
    <name evidence="4" type="ORF">OsI_21062</name>
</gene>